<evidence type="ECO:0000313" key="2">
    <source>
        <dbReference type="Proteomes" id="UP000187609"/>
    </source>
</evidence>
<name>A0A314L8E4_NICAT</name>
<evidence type="ECO:0000313" key="1">
    <source>
        <dbReference type="EMBL" id="OIT37838.1"/>
    </source>
</evidence>
<keyword evidence="2" id="KW-1185">Reference proteome</keyword>
<sequence>MEEKGKVGSERWSAAIENLSEMASNLDSLQKLLVKKAVYVDEDTFAKASLTSEQARTIKVRSLLFITRSSVEVS</sequence>
<proteinExistence type="predicted"/>
<comment type="caution">
    <text evidence="1">The sequence shown here is derived from an EMBL/GenBank/DDBJ whole genome shotgun (WGS) entry which is preliminary data.</text>
</comment>
<gene>
    <name evidence="1" type="ORF">A4A49_09341</name>
</gene>
<accession>A0A314L8E4</accession>
<dbReference type="PANTHER" id="PTHR36080">
    <property type="entry name" value="DBJ|BAA96220.1"/>
    <property type="match status" value="1"/>
</dbReference>
<dbReference type="EMBL" id="MJEQ01000262">
    <property type="protein sequence ID" value="OIT37838.1"/>
    <property type="molecule type" value="Genomic_DNA"/>
</dbReference>
<dbReference type="Proteomes" id="UP000187609">
    <property type="component" value="Unassembled WGS sequence"/>
</dbReference>
<dbReference type="SMR" id="A0A314L8E4"/>
<dbReference type="STRING" id="49451.A0A314L8E4"/>
<dbReference type="PANTHER" id="PTHR36080:SF1">
    <property type="entry name" value="DBJ|BAA96220.1"/>
    <property type="match status" value="1"/>
</dbReference>
<dbReference type="AlphaFoldDB" id="A0A314L8E4"/>
<organism evidence="1 2">
    <name type="scientific">Nicotiana attenuata</name>
    <name type="common">Coyote tobacco</name>
    <dbReference type="NCBI Taxonomy" id="49451"/>
    <lineage>
        <taxon>Eukaryota</taxon>
        <taxon>Viridiplantae</taxon>
        <taxon>Streptophyta</taxon>
        <taxon>Embryophyta</taxon>
        <taxon>Tracheophyta</taxon>
        <taxon>Spermatophyta</taxon>
        <taxon>Magnoliopsida</taxon>
        <taxon>eudicotyledons</taxon>
        <taxon>Gunneridae</taxon>
        <taxon>Pentapetalae</taxon>
        <taxon>asterids</taxon>
        <taxon>lamiids</taxon>
        <taxon>Solanales</taxon>
        <taxon>Solanaceae</taxon>
        <taxon>Nicotianoideae</taxon>
        <taxon>Nicotianeae</taxon>
        <taxon>Nicotiana</taxon>
    </lineage>
</organism>
<dbReference type="Gramene" id="OIT37838">
    <property type="protein sequence ID" value="OIT37838"/>
    <property type="gene ID" value="A4A49_09341"/>
</dbReference>
<reference evidence="1" key="1">
    <citation type="submission" date="2016-11" db="EMBL/GenBank/DDBJ databases">
        <title>The genome of Nicotiana attenuata.</title>
        <authorList>
            <person name="Xu S."/>
            <person name="Brockmoeller T."/>
            <person name="Gaquerel E."/>
            <person name="Navarro A."/>
            <person name="Kuhl H."/>
            <person name="Gase K."/>
            <person name="Ling Z."/>
            <person name="Zhou W."/>
            <person name="Kreitzer C."/>
            <person name="Stanke M."/>
            <person name="Tang H."/>
            <person name="Lyons E."/>
            <person name="Pandey P."/>
            <person name="Pandey S.P."/>
            <person name="Timmermann B."/>
            <person name="Baldwin I.T."/>
        </authorList>
    </citation>
    <scope>NUCLEOTIDE SEQUENCE [LARGE SCALE GENOMIC DNA]</scope>
    <source>
        <strain evidence="1">UT</strain>
    </source>
</reference>
<protein>
    <submittedName>
        <fullName evidence="1">Uncharacterized protein</fullName>
    </submittedName>
</protein>